<keyword evidence="4" id="KW-1185">Reference proteome</keyword>
<evidence type="ECO:0000256" key="1">
    <source>
        <dbReference type="SAM" id="SignalP"/>
    </source>
</evidence>
<dbReference type="RefSeq" id="WP_425583234.1">
    <property type="nucleotide sequence ID" value="NZ_BAAASL010000011.1"/>
</dbReference>
<feature type="domain" description="Beta-lactamase-related" evidence="2">
    <location>
        <begin position="57"/>
        <end position="372"/>
    </location>
</feature>
<keyword evidence="1" id="KW-0732">Signal</keyword>
<accession>A0ABN3TSU3</accession>
<dbReference type="Gene3D" id="3.40.710.10">
    <property type="entry name" value="DD-peptidase/beta-lactamase superfamily"/>
    <property type="match status" value="1"/>
</dbReference>
<dbReference type="PANTHER" id="PTHR46825:SF7">
    <property type="entry name" value="D-ALANYL-D-ALANINE CARBOXYPEPTIDASE"/>
    <property type="match status" value="1"/>
</dbReference>
<feature type="chain" id="PRO_5046455575" evidence="1">
    <location>
        <begin position="33"/>
        <end position="392"/>
    </location>
</feature>
<sequence>MGGTVRRAVRGVVGRRLPAVLASLTLVGQAWAAAPAAPLPAGAPHAATRAAMAAVVRAGVPGVVARTRADGRVWGAASGTAALTAPGPPRQRGRFRIGSITKTFVATVVLQLEAEHRLRLSDPVERRLPGVVRGYGYDGRRITVRQLLNHTSGIFDYTDDPALRRRLSEREFPAHRFAVHTPSSLVATALAHRPLFAPGRGWSYSNTNYLLAGMVVERVTGHPYADEIERRVLRPLHLRATSLPGRSSALPRPMGRGYVRLPGEGGGSALHDVTALSPTAAGAAGEMISTTGDLDAFLRALLGGRLLPRRQLAEMLTTVDTHTKDAGRYGLGIGERTLSCGVTLWGHDGAVPGWMAAVGVTRDGRRSAVFVLDALGVVRGSRPLFEAEFCGG</sequence>
<dbReference type="InterPro" id="IPR012338">
    <property type="entry name" value="Beta-lactam/transpept-like"/>
</dbReference>
<gene>
    <name evidence="3" type="ORF">GCM10010315_33350</name>
</gene>
<dbReference type="GO" id="GO:0016787">
    <property type="term" value="F:hydrolase activity"/>
    <property type="evidence" value="ECO:0007669"/>
    <property type="project" value="UniProtKB-KW"/>
</dbReference>
<comment type="caution">
    <text evidence="3">The sequence shown here is derived from an EMBL/GenBank/DDBJ whole genome shotgun (WGS) entry which is preliminary data.</text>
</comment>
<dbReference type="InterPro" id="IPR050491">
    <property type="entry name" value="AmpC-like"/>
</dbReference>
<dbReference type="Proteomes" id="UP001500886">
    <property type="component" value="Unassembled WGS sequence"/>
</dbReference>
<evidence type="ECO:0000313" key="3">
    <source>
        <dbReference type="EMBL" id="GAA2718250.1"/>
    </source>
</evidence>
<evidence type="ECO:0000313" key="4">
    <source>
        <dbReference type="Proteomes" id="UP001500886"/>
    </source>
</evidence>
<proteinExistence type="predicted"/>
<name>A0ABN3TSU3_9ACTN</name>
<protein>
    <submittedName>
        <fullName evidence="3">Serine hydrolase domain-containing protein</fullName>
    </submittedName>
</protein>
<dbReference type="InterPro" id="IPR001466">
    <property type="entry name" value="Beta-lactam-related"/>
</dbReference>
<feature type="signal peptide" evidence="1">
    <location>
        <begin position="1"/>
        <end position="32"/>
    </location>
</feature>
<dbReference type="PANTHER" id="PTHR46825">
    <property type="entry name" value="D-ALANYL-D-ALANINE-CARBOXYPEPTIDASE/ENDOPEPTIDASE AMPH"/>
    <property type="match status" value="1"/>
</dbReference>
<dbReference type="EMBL" id="BAAASL010000011">
    <property type="protein sequence ID" value="GAA2718250.1"/>
    <property type="molecule type" value="Genomic_DNA"/>
</dbReference>
<evidence type="ECO:0000259" key="2">
    <source>
        <dbReference type="Pfam" id="PF00144"/>
    </source>
</evidence>
<reference evidence="3 4" key="1">
    <citation type="journal article" date="2019" name="Int. J. Syst. Evol. Microbiol.">
        <title>The Global Catalogue of Microorganisms (GCM) 10K type strain sequencing project: providing services to taxonomists for standard genome sequencing and annotation.</title>
        <authorList>
            <consortium name="The Broad Institute Genomics Platform"/>
            <consortium name="The Broad Institute Genome Sequencing Center for Infectious Disease"/>
            <person name="Wu L."/>
            <person name="Ma J."/>
        </authorList>
    </citation>
    <scope>NUCLEOTIDE SEQUENCE [LARGE SCALE GENOMIC DNA]</scope>
    <source>
        <strain evidence="3 4">JCM 4542</strain>
    </source>
</reference>
<keyword evidence="3" id="KW-0378">Hydrolase</keyword>
<dbReference type="Pfam" id="PF00144">
    <property type="entry name" value="Beta-lactamase"/>
    <property type="match status" value="1"/>
</dbReference>
<organism evidence="3 4">
    <name type="scientific">Streptomyces luteosporeus</name>
    <dbReference type="NCBI Taxonomy" id="173856"/>
    <lineage>
        <taxon>Bacteria</taxon>
        <taxon>Bacillati</taxon>
        <taxon>Actinomycetota</taxon>
        <taxon>Actinomycetes</taxon>
        <taxon>Kitasatosporales</taxon>
        <taxon>Streptomycetaceae</taxon>
        <taxon>Streptomyces</taxon>
    </lineage>
</organism>
<dbReference type="SUPFAM" id="SSF56601">
    <property type="entry name" value="beta-lactamase/transpeptidase-like"/>
    <property type="match status" value="1"/>
</dbReference>